<accession>A0ABY5PHW7</accession>
<feature type="transmembrane region" description="Helical" evidence="8">
    <location>
        <begin position="751"/>
        <end position="775"/>
    </location>
</feature>
<dbReference type="InterPro" id="IPR050250">
    <property type="entry name" value="Macrolide_Exporter_MacB"/>
</dbReference>
<dbReference type="Pfam" id="PF02687">
    <property type="entry name" value="FtsX"/>
    <property type="match status" value="2"/>
</dbReference>
<dbReference type="PANTHER" id="PTHR30572">
    <property type="entry name" value="MEMBRANE COMPONENT OF TRANSPORTER-RELATED"/>
    <property type="match status" value="1"/>
</dbReference>
<comment type="similarity">
    <text evidence="6">Belongs to the ABC-4 integral membrane protein family.</text>
</comment>
<feature type="transmembrane region" description="Helical" evidence="8">
    <location>
        <begin position="433"/>
        <end position="453"/>
    </location>
</feature>
<dbReference type="Proteomes" id="UP001058860">
    <property type="component" value="Chromosome"/>
</dbReference>
<dbReference type="EMBL" id="CP088295">
    <property type="protein sequence ID" value="UUY04269.1"/>
    <property type="molecule type" value="Genomic_DNA"/>
</dbReference>
<dbReference type="InterPro" id="IPR025857">
    <property type="entry name" value="MacB_PCD"/>
</dbReference>
<dbReference type="RefSeq" id="WP_353864759.1">
    <property type="nucleotide sequence ID" value="NZ_CP088295.1"/>
</dbReference>
<dbReference type="InterPro" id="IPR003838">
    <property type="entry name" value="ABC3_permease_C"/>
</dbReference>
<evidence type="ECO:0000256" key="4">
    <source>
        <dbReference type="ARBA" id="ARBA00022989"/>
    </source>
</evidence>
<keyword evidence="12" id="KW-1185">Reference proteome</keyword>
<evidence type="ECO:0000256" key="6">
    <source>
        <dbReference type="ARBA" id="ARBA00038076"/>
    </source>
</evidence>
<sequence>MALTAATRKSVTDLTRRKARAVFTILTLAIAVASVSILAVPSLMERTMQREIASTRLADLTVTMRPLELSDAALREVARVPNVEAVQPKSIFSTRVYVGDRRQKALVIAVPDFAAQSVDVINVSSGSAPRDGELLTDSQNAPKEKYDGRAGDRVRVITADGSDTPLPITGTGQYLGGADIVANGGFAVFYATPETVARLSGAPGTTMLAMRLRDTSRPAAERTAAEVRSRLAGVDGFTGFADYPEIRAAGEYPGKALFEQVVSIMSVITILALLSALVLLSNTMSTLIGEQTSEIATMKAIGATRRQVRRVYRRTALLLGAIGAVLGVVLGVVLSNAVTSYFASSFYGIDPQLEFDGTMLAIGLVVGLVGPPLAATPAIRRASRLPVREALDASGSALGGQGRLDALLRRVRFLPRSSQIGLRGAARRKRRTAATAIQVALAVGTLLAVLALGTSVGNLTQGFFANVRWDITATTYASKPFDAEALRTVASLPGVAETQPLLTNGARVEGKNVQAWGLPDDPMYEPELVAGRWPTPQEVRSRARVAVIGQAVADTAGVGAGDTLPVRTAAGVIPVRVVGVTTNEIFQGAMVYLPLRTLQAVLGTPDAVNNVWVRSASQDRAEIDRLSTRLEDTLGAGGNQLTTEVKYVAERDQAASNSSLTTSISVLGLLIVAISMVGLLNAITMGVIERTREIGMLRCTGARARDVRGIFGTEGIVVALTGWLLGVPLGWLMAHGLVTLTADVADTDLAFVFPAGHLAVTFAGTIVLAVLVLLVPVRRAVRLRPGEALRYA</sequence>
<feature type="transmembrane region" description="Helical" evidence="8">
    <location>
        <begin position="666"/>
        <end position="688"/>
    </location>
</feature>
<organism evidence="11 12">
    <name type="scientific">Svornostia abyssi</name>
    <dbReference type="NCBI Taxonomy" id="2898438"/>
    <lineage>
        <taxon>Bacteria</taxon>
        <taxon>Bacillati</taxon>
        <taxon>Actinomycetota</taxon>
        <taxon>Thermoleophilia</taxon>
        <taxon>Solirubrobacterales</taxon>
        <taxon>Baekduiaceae</taxon>
        <taxon>Svornostia</taxon>
    </lineage>
</organism>
<feature type="domain" description="ABC3 transporter permease C-terminal" evidence="9">
    <location>
        <begin position="267"/>
        <end position="385"/>
    </location>
</feature>
<feature type="transmembrane region" description="Helical" evidence="8">
    <location>
        <begin position="358"/>
        <end position="379"/>
    </location>
</feature>
<evidence type="ECO:0000256" key="3">
    <source>
        <dbReference type="ARBA" id="ARBA00022692"/>
    </source>
</evidence>
<keyword evidence="4 8" id="KW-1133">Transmembrane helix</keyword>
<feature type="transmembrane region" description="Helical" evidence="8">
    <location>
        <begin position="21"/>
        <end position="44"/>
    </location>
</feature>
<evidence type="ECO:0000313" key="12">
    <source>
        <dbReference type="Proteomes" id="UP001058860"/>
    </source>
</evidence>
<evidence type="ECO:0000256" key="1">
    <source>
        <dbReference type="ARBA" id="ARBA00004651"/>
    </source>
</evidence>
<comment type="subcellular location">
    <subcellularLocation>
        <location evidence="1">Cell membrane</location>
        <topology evidence="1">Multi-pass membrane protein</topology>
    </subcellularLocation>
</comment>
<feature type="domain" description="MacB-like periplasmic core" evidence="10">
    <location>
        <begin position="22"/>
        <end position="220"/>
    </location>
</feature>
<proteinExistence type="inferred from homology"/>
<feature type="transmembrane region" description="Helical" evidence="8">
    <location>
        <begin position="315"/>
        <end position="338"/>
    </location>
</feature>
<keyword evidence="5 8" id="KW-0472">Membrane</keyword>
<feature type="region of interest" description="Disordered" evidence="7">
    <location>
        <begin position="129"/>
        <end position="148"/>
    </location>
</feature>
<evidence type="ECO:0000259" key="9">
    <source>
        <dbReference type="Pfam" id="PF02687"/>
    </source>
</evidence>
<feature type="domain" description="MacB-like periplasmic core" evidence="10">
    <location>
        <begin position="432"/>
        <end position="621"/>
    </location>
</feature>
<evidence type="ECO:0000256" key="8">
    <source>
        <dbReference type="SAM" id="Phobius"/>
    </source>
</evidence>
<dbReference type="PANTHER" id="PTHR30572:SF4">
    <property type="entry name" value="ABC TRANSPORTER PERMEASE YTRF"/>
    <property type="match status" value="1"/>
</dbReference>
<keyword evidence="3 8" id="KW-0812">Transmembrane</keyword>
<evidence type="ECO:0000259" key="10">
    <source>
        <dbReference type="Pfam" id="PF12704"/>
    </source>
</evidence>
<dbReference type="Pfam" id="PF12704">
    <property type="entry name" value="MacB_PCD"/>
    <property type="match status" value="2"/>
</dbReference>
<evidence type="ECO:0000313" key="11">
    <source>
        <dbReference type="EMBL" id="UUY04269.1"/>
    </source>
</evidence>
<reference evidence="12" key="1">
    <citation type="submission" date="2021-11" db="EMBL/GenBank/DDBJ databases">
        <title>Cultivation dependent microbiological survey of springs from the worlds oldest radium mine currently devoted to the extraction of radon-saturated water.</title>
        <authorList>
            <person name="Kapinusova G."/>
            <person name="Smrhova T."/>
            <person name="Strejcek M."/>
            <person name="Suman J."/>
            <person name="Jani K."/>
            <person name="Pajer P."/>
            <person name="Uhlik O."/>
        </authorList>
    </citation>
    <scope>NUCLEOTIDE SEQUENCE [LARGE SCALE GENOMIC DNA]</scope>
    <source>
        <strain evidence="12">J379</strain>
    </source>
</reference>
<evidence type="ECO:0000256" key="7">
    <source>
        <dbReference type="SAM" id="MobiDB-lite"/>
    </source>
</evidence>
<feature type="transmembrane region" description="Helical" evidence="8">
    <location>
        <begin position="261"/>
        <end position="280"/>
    </location>
</feature>
<feature type="transmembrane region" description="Helical" evidence="8">
    <location>
        <begin position="709"/>
        <end position="731"/>
    </location>
</feature>
<evidence type="ECO:0000256" key="2">
    <source>
        <dbReference type="ARBA" id="ARBA00022475"/>
    </source>
</evidence>
<evidence type="ECO:0000256" key="5">
    <source>
        <dbReference type="ARBA" id="ARBA00023136"/>
    </source>
</evidence>
<protein>
    <submittedName>
        <fullName evidence="11">FtsX-like permease family protein</fullName>
    </submittedName>
</protein>
<name>A0ABY5PHW7_9ACTN</name>
<gene>
    <name evidence="11" type="ORF">LRS13_01695</name>
</gene>
<keyword evidence="2" id="KW-1003">Cell membrane</keyword>
<feature type="domain" description="ABC3 transporter permease C-terminal" evidence="9">
    <location>
        <begin position="666"/>
        <end position="783"/>
    </location>
</feature>